<evidence type="ECO:0000256" key="4">
    <source>
        <dbReference type="ARBA" id="ARBA00022679"/>
    </source>
</evidence>
<organism evidence="7 8">
    <name type="scientific">Geodia barretti</name>
    <name type="common">Barrett's horny sponge</name>
    <dbReference type="NCBI Taxonomy" id="519541"/>
    <lineage>
        <taxon>Eukaryota</taxon>
        <taxon>Metazoa</taxon>
        <taxon>Porifera</taxon>
        <taxon>Demospongiae</taxon>
        <taxon>Heteroscleromorpha</taxon>
        <taxon>Tetractinellida</taxon>
        <taxon>Astrophorina</taxon>
        <taxon>Geodiidae</taxon>
        <taxon>Geodia</taxon>
    </lineage>
</organism>
<dbReference type="EMBL" id="CASHTH010003090">
    <property type="protein sequence ID" value="CAI8040210.1"/>
    <property type="molecule type" value="Genomic_DNA"/>
</dbReference>
<keyword evidence="5" id="KW-0949">S-adenosyl-L-methionine</keyword>
<dbReference type="PANTHER" id="PTHR46111">
    <property type="entry name" value="RIBOSOMAL RNA SMALL SUBUNIT METHYLTRANSFERASE I"/>
    <property type="match status" value="1"/>
</dbReference>
<dbReference type="Gene3D" id="3.30.950.10">
    <property type="entry name" value="Methyltransferase, Cobalt-precorrin-4 Transmethylase, Domain 2"/>
    <property type="match status" value="1"/>
</dbReference>
<dbReference type="InterPro" id="IPR014777">
    <property type="entry name" value="4pyrrole_Mease_sub1"/>
</dbReference>
<dbReference type="Proteomes" id="UP001174909">
    <property type="component" value="Unassembled WGS sequence"/>
</dbReference>
<keyword evidence="3 7" id="KW-0489">Methyltransferase</keyword>
<dbReference type="AlphaFoldDB" id="A0AA35X6Q9"/>
<dbReference type="HAMAP" id="MF_01877">
    <property type="entry name" value="16SrRNA_methyltr_I"/>
    <property type="match status" value="1"/>
</dbReference>
<dbReference type="GO" id="GO:0032259">
    <property type="term" value="P:methylation"/>
    <property type="evidence" value="ECO:0007669"/>
    <property type="project" value="UniProtKB-KW"/>
</dbReference>
<keyword evidence="2" id="KW-0698">rRNA processing</keyword>
<dbReference type="FunFam" id="3.30.950.10:FF:000002">
    <property type="entry name" value="Ribosomal RNA small subunit methyltransferase I"/>
    <property type="match status" value="1"/>
</dbReference>
<dbReference type="InterPro" id="IPR008189">
    <property type="entry name" value="rRNA_ssu_MeTfrase_I"/>
</dbReference>
<dbReference type="InterPro" id="IPR000878">
    <property type="entry name" value="4pyrrol_Mease"/>
</dbReference>
<dbReference type="Pfam" id="PF00590">
    <property type="entry name" value="TP_methylase"/>
    <property type="match status" value="1"/>
</dbReference>
<dbReference type="PANTHER" id="PTHR46111:SF1">
    <property type="entry name" value="RIBOSOMAL RNA SMALL SUBUNIT METHYLTRANSFERASE I"/>
    <property type="match status" value="1"/>
</dbReference>
<dbReference type="PIRSF" id="PIRSF005917">
    <property type="entry name" value="MTase_YraL"/>
    <property type="match status" value="1"/>
</dbReference>
<dbReference type="InterPro" id="IPR018063">
    <property type="entry name" value="SAM_MeTrfase_RsmI_CS"/>
</dbReference>
<proteinExistence type="inferred from homology"/>
<protein>
    <submittedName>
        <fullName evidence="7">Ribosomal RNA small subunit methyltransferase I</fullName>
    </submittedName>
</protein>
<evidence type="ECO:0000256" key="2">
    <source>
        <dbReference type="ARBA" id="ARBA00022552"/>
    </source>
</evidence>
<dbReference type="NCBIfam" id="TIGR00096">
    <property type="entry name" value="16S rRNA (cytidine(1402)-2'-O)-methyltransferase"/>
    <property type="match status" value="1"/>
</dbReference>
<reference evidence="7" key="1">
    <citation type="submission" date="2023-03" db="EMBL/GenBank/DDBJ databases">
        <authorList>
            <person name="Steffen K."/>
            <person name="Cardenas P."/>
        </authorList>
    </citation>
    <scope>NUCLEOTIDE SEQUENCE</scope>
</reference>
<sequence length="296" mass="32455">VAGEALNPRNDRGGTLYVVGTPIGNLEDLSPRAARVFREVALVAAEDTRVTRRLLNHLGARPRLLSFNEHNWRERLEPVFRALEEGDVALVSDAGMPGVSDPGRELVAEAAVRGVRIESVPGPSAVTTALAVSGLPADAFLFLGFLPRRRRERQERLREAATYPLTVTLFEAPHRVRATLEDIALVLGERPLAVCRELTKLHEEVFRGTASEALEHFASPRGEFAVVIAGAGPDQASERDLDSEDSDVRRFLLDRIAGGVRGREAVADASASFNIPKNRAYRLWLEIREKGESQGD</sequence>
<evidence type="ECO:0000256" key="3">
    <source>
        <dbReference type="ARBA" id="ARBA00022603"/>
    </source>
</evidence>
<keyword evidence="4" id="KW-0808">Transferase</keyword>
<name>A0AA35X6Q9_GEOBA</name>
<evidence type="ECO:0000313" key="7">
    <source>
        <dbReference type="EMBL" id="CAI8040210.1"/>
    </source>
</evidence>
<dbReference type="InterPro" id="IPR014776">
    <property type="entry name" value="4pyrrole_Mease_sub2"/>
</dbReference>
<dbReference type="PROSITE" id="PS01296">
    <property type="entry name" value="RSMI"/>
    <property type="match status" value="1"/>
</dbReference>
<accession>A0AA35X6Q9</accession>
<dbReference type="GO" id="GO:0008168">
    <property type="term" value="F:methyltransferase activity"/>
    <property type="evidence" value="ECO:0007669"/>
    <property type="project" value="UniProtKB-KW"/>
</dbReference>
<keyword evidence="8" id="KW-1185">Reference proteome</keyword>
<dbReference type="GO" id="GO:0006364">
    <property type="term" value="P:rRNA processing"/>
    <property type="evidence" value="ECO:0007669"/>
    <property type="project" value="UniProtKB-KW"/>
</dbReference>
<feature type="domain" description="Tetrapyrrole methylase" evidence="6">
    <location>
        <begin position="15"/>
        <end position="213"/>
    </location>
</feature>
<evidence type="ECO:0000256" key="5">
    <source>
        <dbReference type="ARBA" id="ARBA00022691"/>
    </source>
</evidence>
<keyword evidence="1" id="KW-0963">Cytoplasm</keyword>
<feature type="non-terminal residue" evidence="7">
    <location>
        <position position="1"/>
    </location>
</feature>
<evidence type="ECO:0000313" key="8">
    <source>
        <dbReference type="Proteomes" id="UP001174909"/>
    </source>
</evidence>
<dbReference type="Gene3D" id="3.40.1010.10">
    <property type="entry name" value="Cobalt-precorrin-4 Transmethylase, Domain 1"/>
    <property type="match status" value="1"/>
</dbReference>
<comment type="caution">
    <text evidence="7">The sequence shown here is derived from an EMBL/GenBank/DDBJ whole genome shotgun (WGS) entry which is preliminary data.</text>
</comment>
<evidence type="ECO:0000259" key="6">
    <source>
        <dbReference type="Pfam" id="PF00590"/>
    </source>
</evidence>
<evidence type="ECO:0000256" key="1">
    <source>
        <dbReference type="ARBA" id="ARBA00022490"/>
    </source>
</evidence>
<gene>
    <name evidence="7" type="ORF">GBAR_LOCUS22409</name>
</gene>
<dbReference type="SUPFAM" id="SSF53790">
    <property type="entry name" value="Tetrapyrrole methylase"/>
    <property type="match status" value="1"/>
</dbReference>
<dbReference type="InterPro" id="IPR035996">
    <property type="entry name" value="4pyrrol_Methylase_sf"/>
</dbReference>
<dbReference type="CDD" id="cd11648">
    <property type="entry name" value="RsmI"/>
    <property type="match status" value="1"/>
</dbReference>